<feature type="region of interest" description="Disordered" evidence="1">
    <location>
        <begin position="37"/>
        <end position="66"/>
    </location>
</feature>
<organism evidence="3 4">
    <name type="scientific">Oryzomonas rubra</name>
    <dbReference type="NCBI Taxonomy" id="2509454"/>
    <lineage>
        <taxon>Bacteria</taxon>
        <taxon>Pseudomonadati</taxon>
        <taxon>Thermodesulfobacteriota</taxon>
        <taxon>Desulfuromonadia</taxon>
        <taxon>Geobacterales</taxon>
        <taxon>Geobacteraceae</taxon>
        <taxon>Oryzomonas</taxon>
    </lineage>
</organism>
<keyword evidence="4" id="KW-1185">Reference proteome</keyword>
<gene>
    <name evidence="3" type="ORF">ET418_14040</name>
</gene>
<keyword evidence="2" id="KW-0472">Membrane</keyword>
<dbReference type="EMBL" id="SRSD01000009">
    <property type="protein sequence ID" value="KAA0888972.1"/>
    <property type="molecule type" value="Genomic_DNA"/>
</dbReference>
<evidence type="ECO:0000256" key="2">
    <source>
        <dbReference type="SAM" id="Phobius"/>
    </source>
</evidence>
<dbReference type="AlphaFoldDB" id="A0A5A9X712"/>
<evidence type="ECO:0000313" key="3">
    <source>
        <dbReference type="EMBL" id="KAA0888972.1"/>
    </source>
</evidence>
<feature type="transmembrane region" description="Helical" evidence="2">
    <location>
        <begin position="12"/>
        <end position="30"/>
    </location>
</feature>
<protein>
    <submittedName>
        <fullName evidence="3">Uncharacterized protein</fullName>
    </submittedName>
</protein>
<keyword evidence="2" id="KW-0812">Transmembrane</keyword>
<sequence length="66" mass="7098">MDIITLKSGLELAVIGVAMVCVLFVFYWKLGQATLEKRENEGQRDSGEAGYGTHAAPHGEPPLPGQ</sequence>
<reference evidence="3 4" key="1">
    <citation type="submission" date="2019-04" db="EMBL/GenBank/DDBJ databases">
        <title>Geobacter ruber sp. nov., ferric-reducing bacteria isolated from paddy soil.</title>
        <authorList>
            <person name="Xu Z."/>
            <person name="Masuda Y."/>
            <person name="Itoh H."/>
            <person name="Senoo K."/>
        </authorList>
    </citation>
    <scope>NUCLEOTIDE SEQUENCE [LARGE SCALE GENOMIC DNA]</scope>
    <source>
        <strain evidence="3 4">Red88</strain>
    </source>
</reference>
<keyword evidence="2" id="KW-1133">Transmembrane helix</keyword>
<comment type="caution">
    <text evidence="3">The sequence shown here is derived from an EMBL/GenBank/DDBJ whole genome shotgun (WGS) entry which is preliminary data.</text>
</comment>
<name>A0A5A9X712_9BACT</name>
<dbReference type="Proteomes" id="UP000324298">
    <property type="component" value="Unassembled WGS sequence"/>
</dbReference>
<accession>A0A5A9X712</accession>
<evidence type="ECO:0000313" key="4">
    <source>
        <dbReference type="Proteomes" id="UP000324298"/>
    </source>
</evidence>
<dbReference type="RefSeq" id="WP_149308579.1">
    <property type="nucleotide sequence ID" value="NZ_SRSD01000009.1"/>
</dbReference>
<evidence type="ECO:0000256" key="1">
    <source>
        <dbReference type="SAM" id="MobiDB-lite"/>
    </source>
</evidence>
<proteinExistence type="predicted"/>
<feature type="compositionally biased region" description="Basic and acidic residues" evidence="1">
    <location>
        <begin position="37"/>
        <end position="47"/>
    </location>
</feature>